<sequence>MESFYFNKITKAEIKNIDMRSPYNLTSLNFTVKFSLHYFISILHHYSVNCNLLRNDLKKYIYILKIYEKVIKNFI</sequence>
<accession>A0A6C0J475</accession>
<name>A0A6C0J475_9ZZZZ</name>
<evidence type="ECO:0000313" key="1">
    <source>
        <dbReference type="EMBL" id="QHU00469.1"/>
    </source>
</evidence>
<dbReference type="AlphaFoldDB" id="A0A6C0J475"/>
<dbReference type="EMBL" id="MN740327">
    <property type="protein sequence ID" value="QHU00469.1"/>
    <property type="molecule type" value="Genomic_DNA"/>
</dbReference>
<organism evidence="1">
    <name type="scientific">viral metagenome</name>
    <dbReference type="NCBI Taxonomy" id="1070528"/>
    <lineage>
        <taxon>unclassified sequences</taxon>
        <taxon>metagenomes</taxon>
        <taxon>organismal metagenomes</taxon>
    </lineage>
</organism>
<protein>
    <submittedName>
        <fullName evidence="1">Uncharacterized protein</fullName>
    </submittedName>
</protein>
<proteinExistence type="predicted"/>
<reference evidence="1" key="1">
    <citation type="journal article" date="2020" name="Nature">
        <title>Giant virus diversity and host interactions through global metagenomics.</title>
        <authorList>
            <person name="Schulz F."/>
            <person name="Roux S."/>
            <person name="Paez-Espino D."/>
            <person name="Jungbluth S."/>
            <person name="Walsh D.A."/>
            <person name="Denef V.J."/>
            <person name="McMahon K.D."/>
            <person name="Konstantinidis K.T."/>
            <person name="Eloe-Fadrosh E.A."/>
            <person name="Kyrpides N.C."/>
            <person name="Woyke T."/>
        </authorList>
    </citation>
    <scope>NUCLEOTIDE SEQUENCE</scope>
    <source>
        <strain evidence="1">GVMAG-M-3300025860-20</strain>
    </source>
</reference>